<evidence type="ECO:0000313" key="2">
    <source>
        <dbReference type="EMBL" id="PQD94307.1"/>
    </source>
</evidence>
<evidence type="ECO:0008006" key="4">
    <source>
        <dbReference type="Google" id="ProtNLM"/>
    </source>
</evidence>
<reference evidence="2 3" key="1">
    <citation type="submission" date="2017-12" db="EMBL/GenBank/DDBJ databases">
        <title>Taxonomic description and draft genome of Pradoshia cofamensis Gen. nov., sp. nov., a thermotolerant bacillale isolated from anterior gut of earthworm Eisenia fetida.</title>
        <authorList>
            <person name="Saha T."/>
            <person name="Chakraborty R."/>
        </authorList>
    </citation>
    <scope>NUCLEOTIDE SEQUENCE [LARGE SCALE GENOMIC DNA]</scope>
    <source>
        <strain evidence="2 3">EAG3</strain>
    </source>
</reference>
<dbReference type="Gene3D" id="1.10.4080.10">
    <property type="entry name" value="ADP-ribosylation/Crystallin J1"/>
    <property type="match status" value="1"/>
</dbReference>
<feature type="binding site" evidence="1">
    <location>
        <position position="228"/>
    </location>
    <ligand>
        <name>Mg(2+)</name>
        <dbReference type="ChEBI" id="CHEBI:18420"/>
        <label>1</label>
    </ligand>
</feature>
<organism evidence="2 3">
    <name type="scientific">Pradoshia eiseniae</name>
    <dbReference type="NCBI Taxonomy" id="2064768"/>
    <lineage>
        <taxon>Bacteria</taxon>
        <taxon>Bacillati</taxon>
        <taxon>Bacillota</taxon>
        <taxon>Bacilli</taxon>
        <taxon>Bacillales</taxon>
        <taxon>Bacillaceae</taxon>
        <taxon>Pradoshia</taxon>
    </lineage>
</organism>
<dbReference type="InterPro" id="IPR036705">
    <property type="entry name" value="Ribosyl_crysJ1_sf"/>
</dbReference>
<keyword evidence="1" id="KW-0460">Magnesium</keyword>
<evidence type="ECO:0000256" key="1">
    <source>
        <dbReference type="PIRSR" id="PIRSR605502-1"/>
    </source>
</evidence>
<dbReference type="Proteomes" id="UP000239663">
    <property type="component" value="Unassembled WGS sequence"/>
</dbReference>
<dbReference type="InterPro" id="IPR050792">
    <property type="entry name" value="ADP-ribosylglycohydrolase"/>
</dbReference>
<comment type="caution">
    <text evidence="2">The sequence shown here is derived from an EMBL/GenBank/DDBJ whole genome shotgun (WGS) entry which is preliminary data.</text>
</comment>
<dbReference type="AlphaFoldDB" id="A0A2S7MX32"/>
<sequence length="422" mass="47620">MIGAIIGDIVGSRFEFNNHKSKEFELFHEDCRVTDDSIMTLAIAKALMETEKVIQSSTAMEDDSEYDSLLNRMSVTCMQRLGRMYPNCGFGGKFSQWIFKDSPEPYNSFGNGAAMRISPVGLFARTEREVRRLSGIITETTHNHDEGMKGSEAAAMAIFMAKHGYTKSEIRHSINRDYYQLDFTMDEIRGTYTFDVTCQGTVPQAIVAFLESASFEDAIRTAISIGGDSDTLAAITGAIAEAYYGVPDILREKALTYLDHELRTIYDEWCKFNKSESSPGKFHVLTKYIGKISEADSFGEWVIDNENDGTAENPIHMPFVHYKELVDSFVKEFYQFSSSHREYELTDYLSILERKGLTLASASMHDVDSLDAQCILALMMGAIRADRFSEGTLLSLFKDGSVEKWLKRLKSIDDENSEMEIE</sequence>
<keyword evidence="3" id="KW-1185">Reference proteome</keyword>
<dbReference type="PANTHER" id="PTHR16222:SF12">
    <property type="entry name" value="ADP-RIBOSYLGLYCOHYDROLASE-RELATED"/>
    <property type="match status" value="1"/>
</dbReference>
<feature type="binding site" evidence="1">
    <location>
        <position position="35"/>
    </location>
    <ligand>
        <name>Mg(2+)</name>
        <dbReference type="ChEBI" id="CHEBI:18420"/>
        <label>1</label>
    </ligand>
</feature>
<dbReference type="Pfam" id="PF20118">
    <property type="entry name" value="DUF6508"/>
    <property type="match status" value="1"/>
</dbReference>
<dbReference type="EMBL" id="PKOZ01000011">
    <property type="protein sequence ID" value="PQD94307.1"/>
    <property type="molecule type" value="Genomic_DNA"/>
</dbReference>
<gene>
    <name evidence="2" type="ORF">CYL18_14810</name>
</gene>
<feature type="binding site" evidence="1">
    <location>
        <position position="230"/>
    </location>
    <ligand>
        <name>Mg(2+)</name>
        <dbReference type="ChEBI" id="CHEBI:18420"/>
        <label>1</label>
    </ligand>
</feature>
<dbReference type="Pfam" id="PF03747">
    <property type="entry name" value="ADP_ribosyl_GH"/>
    <property type="match status" value="1"/>
</dbReference>
<keyword evidence="1" id="KW-0479">Metal-binding</keyword>
<accession>A0A2S7MX32</accession>
<name>A0A2S7MX32_9BACI</name>
<evidence type="ECO:0000313" key="3">
    <source>
        <dbReference type="Proteomes" id="UP000239663"/>
    </source>
</evidence>
<dbReference type="OrthoDB" id="9814572at2"/>
<dbReference type="PANTHER" id="PTHR16222">
    <property type="entry name" value="ADP-RIBOSYLGLYCOHYDROLASE"/>
    <property type="match status" value="1"/>
</dbReference>
<dbReference type="GO" id="GO:0046872">
    <property type="term" value="F:metal ion binding"/>
    <property type="evidence" value="ECO:0007669"/>
    <property type="project" value="UniProtKB-KW"/>
</dbReference>
<dbReference type="SUPFAM" id="SSF101478">
    <property type="entry name" value="ADP-ribosylglycohydrolase"/>
    <property type="match status" value="1"/>
</dbReference>
<proteinExistence type="predicted"/>
<dbReference type="InterPro" id="IPR045425">
    <property type="entry name" value="DUF6508"/>
</dbReference>
<feature type="binding site" evidence="1">
    <location>
        <position position="231"/>
    </location>
    <ligand>
        <name>Mg(2+)</name>
        <dbReference type="ChEBI" id="CHEBI:18420"/>
        <label>1</label>
    </ligand>
</feature>
<feature type="binding site" evidence="1">
    <location>
        <position position="36"/>
    </location>
    <ligand>
        <name>Mg(2+)</name>
        <dbReference type="ChEBI" id="CHEBI:18420"/>
        <label>1</label>
    </ligand>
</feature>
<feature type="binding site" evidence="1">
    <location>
        <position position="34"/>
    </location>
    <ligand>
        <name>Mg(2+)</name>
        <dbReference type="ChEBI" id="CHEBI:18420"/>
        <label>1</label>
    </ligand>
</feature>
<comment type="cofactor">
    <cofactor evidence="1">
        <name>Mg(2+)</name>
        <dbReference type="ChEBI" id="CHEBI:18420"/>
    </cofactor>
    <text evidence="1">Binds 2 magnesium ions per subunit.</text>
</comment>
<dbReference type="InterPro" id="IPR005502">
    <property type="entry name" value="Ribosyl_crysJ1"/>
</dbReference>
<dbReference type="RefSeq" id="WP_104850308.1">
    <property type="nucleotide sequence ID" value="NZ_PKOZ01000011.1"/>
</dbReference>
<protein>
    <recommendedName>
        <fullName evidence="4">ADP-ribosylglycohydrolase</fullName>
    </recommendedName>
</protein>